<keyword evidence="9" id="KW-0804">Transcription</keyword>
<dbReference type="EMBL" id="FQUJ01000015">
    <property type="protein sequence ID" value="SHF60547.1"/>
    <property type="molecule type" value="Genomic_DNA"/>
</dbReference>
<dbReference type="GO" id="GO:0003700">
    <property type="term" value="F:DNA-binding transcription factor activity"/>
    <property type="evidence" value="ECO:0007669"/>
    <property type="project" value="InterPro"/>
</dbReference>
<dbReference type="AlphaFoldDB" id="A0A1M5D157"/>
<dbReference type="Pfam" id="PF09278">
    <property type="entry name" value="MerR-DNA-bind"/>
    <property type="match status" value="1"/>
</dbReference>
<evidence type="ECO:0000256" key="2">
    <source>
        <dbReference type="ARBA" id="ARBA00022466"/>
    </source>
</evidence>
<dbReference type="PROSITE" id="PS00552">
    <property type="entry name" value="HTH_MERR_1"/>
    <property type="match status" value="1"/>
</dbReference>
<keyword evidence="4" id="KW-0479">Metal-binding</keyword>
<accession>A0A1M5D157</accession>
<dbReference type="PANTHER" id="PTHR30204">
    <property type="entry name" value="REDOX-CYCLING DRUG-SENSING TRANSCRIPTIONAL ACTIVATOR SOXR"/>
    <property type="match status" value="1"/>
</dbReference>
<dbReference type="STRING" id="1121942.SAMN02745148_03099"/>
<organism evidence="12 13">
    <name type="scientific">Modicisalibacter ilicicola DSM 19980</name>
    <dbReference type="NCBI Taxonomy" id="1121942"/>
    <lineage>
        <taxon>Bacteria</taxon>
        <taxon>Pseudomonadati</taxon>
        <taxon>Pseudomonadota</taxon>
        <taxon>Gammaproteobacteria</taxon>
        <taxon>Oceanospirillales</taxon>
        <taxon>Halomonadaceae</taxon>
        <taxon>Modicisalibacter</taxon>
    </lineage>
</organism>
<name>A0A1M5D157_9GAMM</name>
<dbReference type="GO" id="GO:0003677">
    <property type="term" value="F:DNA binding"/>
    <property type="evidence" value="ECO:0007669"/>
    <property type="project" value="UniProtKB-KW"/>
</dbReference>
<keyword evidence="2" id="KW-0475">Mercuric resistance</keyword>
<keyword evidence="6" id="KW-0805">Transcription regulation</keyword>
<dbReference type="NCBIfam" id="TIGR02051">
    <property type="entry name" value="MerR"/>
    <property type="match status" value="1"/>
</dbReference>
<keyword evidence="3" id="KW-0678">Repressor</keyword>
<dbReference type="GO" id="GO:0045340">
    <property type="term" value="F:mercury ion binding"/>
    <property type="evidence" value="ECO:0007669"/>
    <property type="project" value="InterPro"/>
</dbReference>
<dbReference type="PRINTS" id="PR00040">
    <property type="entry name" value="HTHMERR"/>
</dbReference>
<dbReference type="Gene3D" id="1.10.1660.10">
    <property type="match status" value="1"/>
</dbReference>
<dbReference type="PANTHER" id="PTHR30204:SF69">
    <property type="entry name" value="MERR-FAMILY TRANSCRIPTIONAL REGULATOR"/>
    <property type="match status" value="1"/>
</dbReference>
<dbReference type="InterPro" id="IPR000551">
    <property type="entry name" value="MerR-type_HTH_dom"/>
</dbReference>
<dbReference type="Pfam" id="PF00376">
    <property type="entry name" value="MerR"/>
    <property type="match status" value="1"/>
</dbReference>
<dbReference type="SUPFAM" id="SSF46955">
    <property type="entry name" value="Putative DNA-binding domain"/>
    <property type="match status" value="1"/>
</dbReference>
<evidence type="ECO:0000256" key="7">
    <source>
        <dbReference type="ARBA" id="ARBA00023125"/>
    </source>
</evidence>
<evidence type="ECO:0000256" key="8">
    <source>
        <dbReference type="ARBA" id="ARBA00023159"/>
    </source>
</evidence>
<dbReference type="InterPro" id="IPR009061">
    <property type="entry name" value="DNA-bd_dom_put_sf"/>
</dbReference>
<dbReference type="RefSeq" id="WP_072824485.1">
    <property type="nucleotide sequence ID" value="NZ_FQUJ01000015.1"/>
</dbReference>
<dbReference type="InterPro" id="IPR015358">
    <property type="entry name" value="Tscrpt_reg_MerR_DNA-bd"/>
</dbReference>
<feature type="domain" description="HTH merR-type" evidence="11">
    <location>
        <begin position="7"/>
        <end position="76"/>
    </location>
</feature>
<evidence type="ECO:0000256" key="10">
    <source>
        <dbReference type="ARBA" id="ARBA00024874"/>
    </source>
</evidence>
<evidence type="ECO:0000313" key="13">
    <source>
        <dbReference type="Proteomes" id="UP000184346"/>
    </source>
</evidence>
<keyword evidence="8" id="KW-0010">Activator</keyword>
<dbReference type="Proteomes" id="UP000184346">
    <property type="component" value="Unassembled WGS sequence"/>
</dbReference>
<dbReference type="InterPro" id="IPR011794">
    <property type="entry name" value="MerR"/>
</dbReference>
<proteinExistence type="predicted"/>
<dbReference type="SMART" id="SM00422">
    <property type="entry name" value="HTH_MERR"/>
    <property type="match status" value="1"/>
</dbReference>
<sequence length="146" mass="16253">MQNQVETLTIGGLAKAAGVNVETIRYYQRRGILPEPERPYGSIRRYGTAEVARLTFVKTAKRLGFSLGEIAELLRLEDGTHCQEASTLAEHKLADVQEKIAGLRRIERTLAELVQACHEREGSITCPLIASLHEGSISGERWLPRN</sequence>
<dbReference type="OrthoDB" id="9808480at2"/>
<evidence type="ECO:0000256" key="1">
    <source>
        <dbReference type="ARBA" id="ARBA00017146"/>
    </source>
</evidence>
<evidence type="ECO:0000313" key="12">
    <source>
        <dbReference type="EMBL" id="SHF60547.1"/>
    </source>
</evidence>
<reference evidence="12 13" key="1">
    <citation type="submission" date="2016-11" db="EMBL/GenBank/DDBJ databases">
        <authorList>
            <person name="Jaros S."/>
            <person name="Januszkiewicz K."/>
            <person name="Wedrychowicz H."/>
        </authorList>
    </citation>
    <scope>NUCLEOTIDE SEQUENCE [LARGE SCALE GENOMIC DNA]</scope>
    <source>
        <strain evidence="12 13">DSM 19980</strain>
    </source>
</reference>
<evidence type="ECO:0000256" key="6">
    <source>
        <dbReference type="ARBA" id="ARBA00023015"/>
    </source>
</evidence>
<keyword evidence="5" id="KW-0476">Mercury</keyword>
<dbReference type="InterPro" id="IPR047057">
    <property type="entry name" value="MerR_fam"/>
</dbReference>
<dbReference type="GO" id="GO:0046689">
    <property type="term" value="P:response to mercury ion"/>
    <property type="evidence" value="ECO:0007669"/>
    <property type="project" value="UniProtKB-KW"/>
</dbReference>
<evidence type="ECO:0000256" key="9">
    <source>
        <dbReference type="ARBA" id="ARBA00023163"/>
    </source>
</evidence>
<dbReference type="CDD" id="cd04783">
    <property type="entry name" value="HTH_MerR1"/>
    <property type="match status" value="1"/>
</dbReference>
<evidence type="ECO:0000256" key="3">
    <source>
        <dbReference type="ARBA" id="ARBA00022491"/>
    </source>
</evidence>
<evidence type="ECO:0000259" key="11">
    <source>
        <dbReference type="PROSITE" id="PS50937"/>
    </source>
</evidence>
<dbReference type="PROSITE" id="PS50937">
    <property type="entry name" value="HTH_MERR_2"/>
    <property type="match status" value="1"/>
</dbReference>
<comment type="function">
    <text evidence="10">Mediates the mercuric-dependent induction of mercury resistance operon. In the absence of mercury MerR represses transcription by binding tightly to the mer operator region; when mercury is present the dimeric complex binds a single ion and becomes a potent transcriptional activator, while remaining bound to the mer site.</text>
</comment>
<evidence type="ECO:0000256" key="4">
    <source>
        <dbReference type="ARBA" id="ARBA00022723"/>
    </source>
</evidence>
<protein>
    <recommendedName>
        <fullName evidence="1">Mercuric resistance operon regulatory protein</fullName>
    </recommendedName>
</protein>
<keyword evidence="13" id="KW-1185">Reference proteome</keyword>
<keyword evidence="7" id="KW-0238">DNA-binding</keyword>
<evidence type="ECO:0000256" key="5">
    <source>
        <dbReference type="ARBA" id="ARBA00022914"/>
    </source>
</evidence>
<gene>
    <name evidence="12" type="ORF">SAMN02745148_03099</name>
</gene>